<organism evidence="1 2">
    <name type="scientific">Snodgrassella alvi</name>
    <dbReference type="NCBI Taxonomy" id="1196083"/>
    <lineage>
        <taxon>Bacteria</taxon>
        <taxon>Pseudomonadati</taxon>
        <taxon>Pseudomonadota</taxon>
        <taxon>Betaproteobacteria</taxon>
        <taxon>Neisseriales</taxon>
        <taxon>Neisseriaceae</taxon>
        <taxon>Snodgrassella</taxon>
    </lineage>
</organism>
<sequence length="60" mass="7014">MAYITGVGICENVPRILSENTVATIDSQSVPLPKLFQWLEMQKFRKCTELLIAVLVWFWW</sequence>
<dbReference type="Proteomes" id="UP000231094">
    <property type="component" value="Unassembled WGS sequence"/>
</dbReference>
<proteinExistence type="predicted"/>
<protein>
    <submittedName>
        <fullName evidence="1">Uncharacterized protein</fullName>
    </submittedName>
</protein>
<name>A0A2N9Y439_9NEIS</name>
<comment type="caution">
    <text evidence="1">The sequence shown here is derived from an EMBL/GenBank/DDBJ whole genome shotgun (WGS) entry which is preliminary data.</text>
</comment>
<accession>A0A2N9Y439</accession>
<dbReference type="SUPFAM" id="SSF56042">
    <property type="entry name" value="PurM C-terminal domain-like"/>
    <property type="match status" value="1"/>
</dbReference>
<dbReference type="Gene3D" id="3.90.650.10">
    <property type="entry name" value="PurM-like C-terminal domain"/>
    <property type="match status" value="1"/>
</dbReference>
<reference evidence="1 2" key="1">
    <citation type="journal article" date="2017" name="MBio">
        <title>Type VI secretion-mediated competition in the bee gut microbiome.</title>
        <authorList>
            <person name="Steele M.I."/>
            <person name="Kwong W.K."/>
            <person name="Powell J.E."/>
            <person name="Whiteley M."/>
            <person name="Moran N.A."/>
        </authorList>
    </citation>
    <scope>NUCLEOTIDE SEQUENCE [LARGE SCALE GENOMIC DNA]</scope>
    <source>
        <strain evidence="1 2">PEB0171</strain>
    </source>
</reference>
<gene>
    <name evidence="1" type="ORF">BHC47_04755</name>
</gene>
<dbReference type="InterPro" id="IPR036676">
    <property type="entry name" value="PurM-like_C_sf"/>
</dbReference>
<evidence type="ECO:0000313" key="1">
    <source>
        <dbReference type="EMBL" id="PIT62406.1"/>
    </source>
</evidence>
<evidence type="ECO:0000313" key="2">
    <source>
        <dbReference type="Proteomes" id="UP000231094"/>
    </source>
</evidence>
<dbReference type="AlphaFoldDB" id="A0A2N9Y439"/>
<dbReference type="EMBL" id="MEIV01000051">
    <property type="protein sequence ID" value="PIT62406.1"/>
    <property type="molecule type" value="Genomic_DNA"/>
</dbReference>